<reference evidence="2" key="1">
    <citation type="submission" date="2021-01" db="EMBL/GenBank/DDBJ databases">
        <authorList>
            <person name="Corre E."/>
            <person name="Pelletier E."/>
            <person name="Niang G."/>
            <person name="Scheremetjew M."/>
            <person name="Finn R."/>
            <person name="Kale V."/>
            <person name="Holt S."/>
            <person name="Cochrane G."/>
            <person name="Meng A."/>
            <person name="Brown T."/>
            <person name="Cohen L."/>
        </authorList>
    </citation>
    <scope>NUCLEOTIDE SEQUENCE</scope>
    <source>
        <strain evidence="2">CCMP645</strain>
    </source>
</reference>
<protein>
    <recommendedName>
        <fullName evidence="3">Phytanoyl-CoA dioxygenase</fullName>
    </recommendedName>
</protein>
<dbReference type="SUPFAM" id="SSF51197">
    <property type="entry name" value="Clavaminate synthase-like"/>
    <property type="match status" value="1"/>
</dbReference>
<evidence type="ECO:0008006" key="3">
    <source>
        <dbReference type="Google" id="ProtNLM"/>
    </source>
</evidence>
<accession>A0A7S4B448</accession>
<dbReference type="PANTHER" id="PTHR37563:SF2">
    <property type="entry name" value="PHYTANOYL-COA DIOXYGENASE FAMILY PROTEIN (AFU_ORTHOLOGUE AFUA_2G03330)"/>
    <property type="match status" value="1"/>
</dbReference>
<feature type="region of interest" description="Disordered" evidence="1">
    <location>
        <begin position="189"/>
        <end position="236"/>
    </location>
</feature>
<gene>
    <name evidence="2" type="ORF">PCAR00345_LOCUS5974</name>
</gene>
<dbReference type="PANTHER" id="PTHR37563">
    <property type="entry name" value="PHYTANOYL-COA DIOXYGENASE FAMILY PROTEIN (AFU_ORTHOLOGUE AFUA_2G03330)"/>
    <property type="match status" value="1"/>
</dbReference>
<feature type="compositionally biased region" description="Low complexity" evidence="1">
    <location>
        <begin position="205"/>
        <end position="218"/>
    </location>
</feature>
<dbReference type="InterPro" id="IPR051961">
    <property type="entry name" value="Fungal_Metabolite_Diox"/>
</dbReference>
<dbReference type="AlphaFoldDB" id="A0A7S4B448"/>
<organism evidence="2">
    <name type="scientific">Chrysotila carterae</name>
    <name type="common">Marine alga</name>
    <name type="synonym">Syracosphaera carterae</name>
    <dbReference type="NCBI Taxonomy" id="13221"/>
    <lineage>
        <taxon>Eukaryota</taxon>
        <taxon>Haptista</taxon>
        <taxon>Haptophyta</taxon>
        <taxon>Prymnesiophyceae</taxon>
        <taxon>Isochrysidales</taxon>
        <taxon>Isochrysidaceae</taxon>
        <taxon>Chrysotila</taxon>
    </lineage>
</organism>
<sequence length="236" mass="25553">MCVGVCRPQVVAMSEAGWAEMLSDDEQESTHTLGNQAWHADGPHLFDDADADGQPSGAVFPTHVLPAHALNVFIPLVDLTPQSGATQFALGTHKLGAHAMPIRYLTSSDTGAEKMSEAHAPRTTVPYMPAGSAVVFDYRLWHRGLQNLGLADRPVLYAVVAKPWWRDHRNFQTERSLFNTSESDALEHAPDADALQDSNASDLQASSRPAATSATAPPLEAQMASHHTSRKRAREA</sequence>
<evidence type="ECO:0000256" key="1">
    <source>
        <dbReference type="SAM" id="MobiDB-lite"/>
    </source>
</evidence>
<proteinExistence type="predicted"/>
<dbReference type="EMBL" id="HBIZ01010119">
    <property type="protein sequence ID" value="CAE0753387.1"/>
    <property type="molecule type" value="Transcribed_RNA"/>
</dbReference>
<name>A0A7S4B448_CHRCT</name>
<feature type="compositionally biased region" description="Basic residues" evidence="1">
    <location>
        <begin position="227"/>
        <end position="236"/>
    </location>
</feature>
<dbReference type="InterPro" id="IPR008775">
    <property type="entry name" value="Phytyl_CoA_dOase-like"/>
</dbReference>
<dbReference type="Gene3D" id="2.60.120.620">
    <property type="entry name" value="q2cbj1_9rhob like domain"/>
    <property type="match status" value="1"/>
</dbReference>
<evidence type="ECO:0000313" key="2">
    <source>
        <dbReference type="EMBL" id="CAE0753387.1"/>
    </source>
</evidence>
<dbReference type="Pfam" id="PF05721">
    <property type="entry name" value="PhyH"/>
    <property type="match status" value="1"/>
</dbReference>